<organism evidence="2">
    <name type="scientific">hydrothermal vent metagenome</name>
    <dbReference type="NCBI Taxonomy" id="652676"/>
    <lineage>
        <taxon>unclassified sequences</taxon>
        <taxon>metagenomes</taxon>
        <taxon>ecological metagenomes</taxon>
    </lineage>
</organism>
<dbReference type="Gene3D" id="1.10.530.10">
    <property type="match status" value="1"/>
</dbReference>
<dbReference type="SUPFAM" id="SSF48452">
    <property type="entry name" value="TPR-like"/>
    <property type="match status" value="2"/>
</dbReference>
<dbReference type="Pfam" id="PF01464">
    <property type="entry name" value="SLT"/>
    <property type="match status" value="1"/>
</dbReference>
<dbReference type="GO" id="GO:0008033">
    <property type="term" value="P:tRNA processing"/>
    <property type="evidence" value="ECO:0007669"/>
    <property type="project" value="InterPro"/>
</dbReference>
<feature type="domain" description="Transglycosylase SLT" evidence="1">
    <location>
        <begin position="895"/>
        <end position="1006"/>
    </location>
</feature>
<keyword evidence="2" id="KW-0808">Transferase</keyword>
<dbReference type="AlphaFoldDB" id="A0A3B1DDY0"/>
<dbReference type="InterPro" id="IPR011990">
    <property type="entry name" value="TPR-like_helical_dom_sf"/>
</dbReference>
<dbReference type="PROSITE" id="PS00922">
    <property type="entry name" value="TRANSGLYCOSYLASE"/>
    <property type="match status" value="1"/>
</dbReference>
<evidence type="ECO:0000313" key="2">
    <source>
        <dbReference type="EMBL" id="VAX33090.1"/>
    </source>
</evidence>
<dbReference type="Pfam" id="PF01715">
    <property type="entry name" value="IPPT"/>
    <property type="match status" value="1"/>
</dbReference>
<dbReference type="EC" id="2.5.1.75" evidence="2"/>
<dbReference type="SMART" id="SM00028">
    <property type="entry name" value="TPR"/>
    <property type="match status" value="7"/>
</dbReference>
<dbReference type="GO" id="GO:0008933">
    <property type="term" value="F:peptidoglycan lytic transglycosylase activity"/>
    <property type="evidence" value="ECO:0007669"/>
    <property type="project" value="InterPro"/>
</dbReference>
<dbReference type="InterPro" id="IPR000189">
    <property type="entry name" value="Transglyc_AS"/>
</dbReference>
<dbReference type="InterPro" id="IPR018022">
    <property type="entry name" value="IPT"/>
</dbReference>
<dbReference type="GO" id="GO:0016020">
    <property type="term" value="C:membrane"/>
    <property type="evidence" value="ECO:0007669"/>
    <property type="project" value="InterPro"/>
</dbReference>
<dbReference type="GO" id="GO:0052381">
    <property type="term" value="F:tRNA dimethylallyltransferase activity"/>
    <property type="evidence" value="ECO:0007669"/>
    <property type="project" value="UniProtKB-EC"/>
</dbReference>
<dbReference type="InterPro" id="IPR023346">
    <property type="entry name" value="Lysozyme-like_dom_sf"/>
</dbReference>
<protein>
    <submittedName>
        <fullName evidence="2">tRNA dimethylallyltransferase</fullName>
        <ecNumber evidence="2">2.5.1.75</ecNumber>
    </submittedName>
</protein>
<gene>
    <name evidence="2" type="ORF">MNBD_NITROSPINAE05-125</name>
</gene>
<dbReference type="InterPro" id="IPR019734">
    <property type="entry name" value="TPR_rpt"/>
</dbReference>
<dbReference type="NCBIfam" id="TIGR00174">
    <property type="entry name" value="miaA"/>
    <property type="match status" value="1"/>
</dbReference>
<dbReference type="SUPFAM" id="SSF52540">
    <property type="entry name" value="P-loop containing nucleoside triphosphate hydrolases"/>
    <property type="match status" value="1"/>
</dbReference>
<name>A0A3B1DDY0_9ZZZZ</name>
<reference evidence="2" key="1">
    <citation type="submission" date="2018-06" db="EMBL/GenBank/DDBJ databases">
        <authorList>
            <person name="Zhirakovskaya E."/>
        </authorList>
    </citation>
    <scope>NUCLEOTIDE SEQUENCE</scope>
</reference>
<dbReference type="GO" id="GO:0000270">
    <property type="term" value="P:peptidoglycan metabolic process"/>
    <property type="evidence" value="ECO:0007669"/>
    <property type="project" value="InterPro"/>
</dbReference>
<dbReference type="SUPFAM" id="SSF53955">
    <property type="entry name" value="Lysozyme-like"/>
    <property type="match status" value="1"/>
</dbReference>
<accession>A0A3B1DDY0</accession>
<dbReference type="Gene3D" id="1.25.40.10">
    <property type="entry name" value="Tetratricopeptide repeat domain"/>
    <property type="match status" value="3"/>
</dbReference>
<evidence type="ECO:0000259" key="1">
    <source>
        <dbReference type="Pfam" id="PF01464"/>
    </source>
</evidence>
<dbReference type="Gene3D" id="1.10.20.140">
    <property type="match status" value="1"/>
</dbReference>
<proteinExistence type="inferred from homology"/>
<dbReference type="Pfam" id="PF13432">
    <property type="entry name" value="TPR_16"/>
    <property type="match status" value="3"/>
</dbReference>
<dbReference type="PANTHER" id="PTHR37423:SF2">
    <property type="entry name" value="MEMBRANE-BOUND LYTIC MUREIN TRANSGLYCOSYLASE C"/>
    <property type="match status" value="1"/>
</dbReference>
<dbReference type="PANTHER" id="PTHR37423">
    <property type="entry name" value="SOLUBLE LYTIC MUREIN TRANSGLYCOSYLASE-RELATED"/>
    <property type="match status" value="1"/>
</dbReference>
<dbReference type="EMBL" id="UOGG01000235">
    <property type="protein sequence ID" value="VAX33090.1"/>
    <property type="molecule type" value="Genomic_DNA"/>
</dbReference>
<dbReference type="HAMAP" id="MF_00185">
    <property type="entry name" value="IPP_trans"/>
    <property type="match status" value="1"/>
</dbReference>
<dbReference type="InterPro" id="IPR008258">
    <property type="entry name" value="Transglycosylase_SLT_dom_1"/>
</dbReference>
<dbReference type="Gene3D" id="3.40.50.300">
    <property type="entry name" value="P-loop containing nucleotide triphosphate hydrolases"/>
    <property type="match status" value="1"/>
</dbReference>
<sequence>MIILTGPTTSKKSDTAVALAEKLDTEIINADSMQVYKYFDIGTAKPSLEVRQRIPHHLIDILEPNETFNAFDFKSHALRQIRKMIAARKTPIMVGGTGLYIKVLTEDHECAAPISAETKVAIQSEIQKKGVEFMHQELKKIDPESASAITPTDALRIERALGVYRQTGKKFSKFHADESDATHDFPIKTFLMQWDRQDLYDNINKRVDAMIEKGLVDEVKSLLNRGHDKTLKPFQSIGYAQMIHHLEGDISLDRAIYEIKRDTRHYAKRQITWFKKTPNTISVPADNHDTPETLRDKVLSHFPKAVALVLACALSIALPSFSQALDTSSYKEGVRLFHQGKFSRAQNRLLAVTNTPSDPMDMKRARYLLGRIHLEKNQPKKAIALFNESLKEYSEIEDYLRLSLAQAYSDNGQKDAALAQIKQSLKKFPKTGTYSKAQLLRAEILIEQGRTKQAIKILKQAVSTISGKSSSKEFKDVLPEMILRLGQLHLKLKQKNSAYIMYRKLYIHHSDDRLTLESLQEMRRLENLPDVEPVPLNFEERSHRIKNLLKAVRFEQVIKEIEEIPQFKSTLPDKFYFYLSQAYKGLRKRPEAVQALKTFLKKYPKHRRVGEAHYNIGRQLWNLNRDKDAIRHLKKAVEKSRVAKIAIRSQFIIARIHEGNKQYEQALKQYHRLVNKFNKAEYAQWGAWRMGWVHYQRGHYKKADDQFKENARLFPAGDFIEYNLFWQAKSLEKLKQKNRPQKIYREVSENYPYTFYGIRAKEHMQRDSIAIPVDKKAAYSIKKIALLKETKKNSDYQLNRALTRAEKFHHSRAVEMIGLGFYKNARREISHLEKSVRKNLVGVMWLSNLYSQAESYTQSVRLLHLYKNFKTKNGEKNLTEQFWKHFFPLAHADTIGEISATYNIDPYFVKGLIRQESLFEAKALSGAGARGLMQIMPATGKSLYAGGQHKQPFDVELLFEPDFNIALGIKYLSQLNKRFGNNGTHILISYNAGPHVLKKWLKRFRKIEDPDVFIESIPYPETRRYVKHVLRNHGVYKFLYQQP</sequence>
<dbReference type="CDD" id="cd13401">
    <property type="entry name" value="Slt70-like"/>
    <property type="match status" value="1"/>
</dbReference>
<dbReference type="InterPro" id="IPR027417">
    <property type="entry name" value="P-loop_NTPase"/>
</dbReference>